<dbReference type="EMBL" id="GBRH01165945">
    <property type="protein sequence ID" value="JAE31951.1"/>
    <property type="molecule type" value="Transcribed_RNA"/>
</dbReference>
<protein>
    <submittedName>
        <fullName evidence="1">Uncharacterized protein</fullName>
    </submittedName>
</protein>
<name>A0A0A9HAS9_ARUDO</name>
<sequence length="36" mass="4270">MLCRFGLNFNMLPRASNDICQYDVSFFVFFLQTISM</sequence>
<accession>A0A0A9HAS9</accession>
<proteinExistence type="predicted"/>
<evidence type="ECO:0000313" key="1">
    <source>
        <dbReference type="EMBL" id="JAE31951.1"/>
    </source>
</evidence>
<dbReference type="AlphaFoldDB" id="A0A0A9HAS9"/>
<reference evidence="1" key="1">
    <citation type="submission" date="2014-09" db="EMBL/GenBank/DDBJ databases">
        <authorList>
            <person name="Magalhaes I.L.F."/>
            <person name="Oliveira U."/>
            <person name="Santos F.R."/>
            <person name="Vidigal T.H.D.A."/>
            <person name="Brescovit A.D."/>
            <person name="Santos A.J."/>
        </authorList>
    </citation>
    <scope>NUCLEOTIDE SEQUENCE</scope>
    <source>
        <tissue evidence="1">Shoot tissue taken approximately 20 cm above the soil surface</tissue>
    </source>
</reference>
<organism evidence="1">
    <name type="scientific">Arundo donax</name>
    <name type="common">Giant reed</name>
    <name type="synonym">Donax arundinaceus</name>
    <dbReference type="NCBI Taxonomy" id="35708"/>
    <lineage>
        <taxon>Eukaryota</taxon>
        <taxon>Viridiplantae</taxon>
        <taxon>Streptophyta</taxon>
        <taxon>Embryophyta</taxon>
        <taxon>Tracheophyta</taxon>
        <taxon>Spermatophyta</taxon>
        <taxon>Magnoliopsida</taxon>
        <taxon>Liliopsida</taxon>
        <taxon>Poales</taxon>
        <taxon>Poaceae</taxon>
        <taxon>PACMAD clade</taxon>
        <taxon>Arundinoideae</taxon>
        <taxon>Arundineae</taxon>
        <taxon>Arundo</taxon>
    </lineage>
</organism>
<reference evidence="1" key="2">
    <citation type="journal article" date="2015" name="Data Brief">
        <title>Shoot transcriptome of the giant reed, Arundo donax.</title>
        <authorList>
            <person name="Barrero R.A."/>
            <person name="Guerrero F.D."/>
            <person name="Moolhuijzen P."/>
            <person name="Goolsby J.A."/>
            <person name="Tidwell J."/>
            <person name="Bellgard S.E."/>
            <person name="Bellgard M.I."/>
        </authorList>
    </citation>
    <scope>NUCLEOTIDE SEQUENCE</scope>
    <source>
        <tissue evidence="1">Shoot tissue taken approximately 20 cm above the soil surface</tissue>
    </source>
</reference>